<organism evidence="2 3">
    <name type="scientific">Scylla paramamosain</name>
    <name type="common">Mud crab</name>
    <dbReference type="NCBI Taxonomy" id="85552"/>
    <lineage>
        <taxon>Eukaryota</taxon>
        <taxon>Metazoa</taxon>
        <taxon>Ecdysozoa</taxon>
        <taxon>Arthropoda</taxon>
        <taxon>Crustacea</taxon>
        <taxon>Multicrustacea</taxon>
        <taxon>Malacostraca</taxon>
        <taxon>Eumalacostraca</taxon>
        <taxon>Eucarida</taxon>
        <taxon>Decapoda</taxon>
        <taxon>Pleocyemata</taxon>
        <taxon>Brachyura</taxon>
        <taxon>Eubrachyura</taxon>
        <taxon>Portunoidea</taxon>
        <taxon>Portunidae</taxon>
        <taxon>Portuninae</taxon>
        <taxon>Scylla</taxon>
    </lineage>
</organism>
<feature type="transmembrane region" description="Helical" evidence="1">
    <location>
        <begin position="241"/>
        <end position="264"/>
    </location>
</feature>
<evidence type="ECO:0000313" key="3">
    <source>
        <dbReference type="Proteomes" id="UP001487740"/>
    </source>
</evidence>
<name>A0AAW0TMW7_SCYPA</name>
<proteinExistence type="predicted"/>
<reference evidence="2 3" key="1">
    <citation type="submission" date="2023-03" db="EMBL/GenBank/DDBJ databases">
        <title>High-quality genome of Scylla paramamosain provides insights in environmental adaptation.</title>
        <authorList>
            <person name="Zhang L."/>
        </authorList>
    </citation>
    <scope>NUCLEOTIDE SEQUENCE [LARGE SCALE GENOMIC DNA]</scope>
    <source>
        <strain evidence="2">LZ_2023a</strain>
        <tissue evidence="2">Muscle</tissue>
    </source>
</reference>
<keyword evidence="3" id="KW-1185">Reference proteome</keyword>
<feature type="transmembrane region" description="Helical" evidence="1">
    <location>
        <begin position="164"/>
        <end position="186"/>
    </location>
</feature>
<evidence type="ECO:0000313" key="2">
    <source>
        <dbReference type="EMBL" id="KAK8388689.1"/>
    </source>
</evidence>
<keyword evidence="1" id="KW-0472">Membrane</keyword>
<keyword evidence="1" id="KW-0812">Transmembrane</keyword>
<sequence>MLVGNRTSKRLNTVNLSLKKPECRRQNVAHTWHQIVQSRFSGFASLARGNTLTILSSVSAGKGTPQLVYSQKQAETRQGGGAVQRPQPALSHAPLRQRDVRFAQHCASDLIPHFGRTLLDASRLRIFHLTTSSCITLRGPASERIMLINCTHPDDMQVLVGRSLGIGVTVGFVCGGILVSLFFIAYRSSYIRNLIFKRIAKKKKPESIGSKNKNMVASHTSNQPEQETQRYLTGFLLASPILVIVCLLFLLSLYLNTLLSAILIPRLISEIVLL</sequence>
<gene>
    <name evidence="2" type="ORF">O3P69_020585</name>
</gene>
<comment type="caution">
    <text evidence="2">The sequence shown here is derived from an EMBL/GenBank/DDBJ whole genome shotgun (WGS) entry which is preliminary data.</text>
</comment>
<evidence type="ECO:0000256" key="1">
    <source>
        <dbReference type="SAM" id="Phobius"/>
    </source>
</evidence>
<accession>A0AAW0TMW7</accession>
<protein>
    <submittedName>
        <fullName evidence="2">Uncharacterized protein</fullName>
    </submittedName>
</protein>
<dbReference type="EMBL" id="JARAKH010000028">
    <property type="protein sequence ID" value="KAK8388689.1"/>
    <property type="molecule type" value="Genomic_DNA"/>
</dbReference>
<keyword evidence="1" id="KW-1133">Transmembrane helix</keyword>
<dbReference type="Proteomes" id="UP001487740">
    <property type="component" value="Unassembled WGS sequence"/>
</dbReference>
<dbReference type="AlphaFoldDB" id="A0AAW0TMW7"/>